<name>A0A6G1KPH8_9PLEO</name>
<comment type="similarity">
    <text evidence="2">Belongs to the IFI6/IFI27 family.</text>
</comment>
<dbReference type="PANTHER" id="PTHR16932:SF18">
    <property type="entry name" value="INTERFERON, ALPHA-INDUCIBLE PROTEIN 27-LIKE 2"/>
    <property type="match status" value="1"/>
</dbReference>
<dbReference type="OrthoDB" id="440424at2759"/>
<keyword evidence="7" id="KW-1185">Reference proteome</keyword>
<evidence type="ECO:0000256" key="4">
    <source>
        <dbReference type="ARBA" id="ARBA00022989"/>
    </source>
</evidence>
<dbReference type="AlphaFoldDB" id="A0A6G1KPH8"/>
<sequence length="111" mass="11165">MNYTELPLVVKEWIAAHPYQTALHVVNGVVMFTPAAAMVPILNTLGFTSLGPAAGSAAASTMSYFGSVPASGVYATVQSAAMGGYGAGIAAGATQAGATVTSMVAWILGRR</sequence>
<gene>
    <name evidence="6" type="ORF">K504DRAFT_395321</name>
</gene>
<evidence type="ECO:0000256" key="1">
    <source>
        <dbReference type="ARBA" id="ARBA00004141"/>
    </source>
</evidence>
<evidence type="ECO:0000313" key="6">
    <source>
        <dbReference type="EMBL" id="KAF2714710.1"/>
    </source>
</evidence>
<organism evidence="6 7">
    <name type="scientific">Pleomassaria siparia CBS 279.74</name>
    <dbReference type="NCBI Taxonomy" id="1314801"/>
    <lineage>
        <taxon>Eukaryota</taxon>
        <taxon>Fungi</taxon>
        <taxon>Dikarya</taxon>
        <taxon>Ascomycota</taxon>
        <taxon>Pezizomycotina</taxon>
        <taxon>Dothideomycetes</taxon>
        <taxon>Pleosporomycetidae</taxon>
        <taxon>Pleosporales</taxon>
        <taxon>Pleomassariaceae</taxon>
        <taxon>Pleomassaria</taxon>
    </lineage>
</organism>
<keyword evidence="4" id="KW-1133">Transmembrane helix</keyword>
<dbReference type="GO" id="GO:0016020">
    <property type="term" value="C:membrane"/>
    <property type="evidence" value="ECO:0007669"/>
    <property type="project" value="UniProtKB-SubCell"/>
</dbReference>
<dbReference type="Pfam" id="PF06140">
    <property type="entry name" value="Ifi-6-16"/>
    <property type="match status" value="1"/>
</dbReference>
<dbReference type="Proteomes" id="UP000799428">
    <property type="component" value="Unassembled WGS sequence"/>
</dbReference>
<reference evidence="6" key="1">
    <citation type="journal article" date="2020" name="Stud. Mycol.">
        <title>101 Dothideomycetes genomes: a test case for predicting lifestyles and emergence of pathogens.</title>
        <authorList>
            <person name="Haridas S."/>
            <person name="Albert R."/>
            <person name="Binder M."/>
            <person name="Bloem J."/>
            <person name="Labutti K."/>
            <person name="Salamov A."/>
            <person name="Andreopoulos B."/>
            <person name="Baker S."/>
            <person name="Barry K."/>
            <person name="Bills G."/>
            <person name="Bluhm B."/>
            <person name="Cannon C."/>
            <person name="Castanera R."/>
            <person name="Culley D."/>
            <person name="Daum C."/>
            <person name="Ezra D."/>
            <person name="Gonzalez J."/>
            <person name="Henrissat B."/>
            <person name="Kuo A."/>
            <person name="Liang C."/>
            <person name="Lipzen A."/>
            <person name="Lutzoni F."/>
            <person name="Magnuson J."/>
            <person name="Mondo S."/>
            <person name="Nolan M."/>
            <person name="Ohm R."/>
            <person name="Pangilinan J."/>
            <person name="Park H.-J."/>
            <person name="Ramirez L."/>
            <person name="Alfaro M."/>
            <person name="Sun H."/>
            <person name="Tritt A."/>
            <person name="Yoshinaga Y."/>
            <person name="Zwiers L.-H."/>
            <person name="Turgeon B."/>
            <person name="Goodwin S."/>
            <person name="Spatafora J."/>
            <person name="Crous P."/>
            <person name="Grigoriev I."/>
        </authorList>
    </citation>
    <scope>NUCLEOTIDE SEQUENCE</scope>
    <source>
        <strain evidence="6">CBS 279.74</strain>
    </source>
</reference>
<dbReference type="PANTHER" id="PTHR16932">
    <property type="entry name" value="INTERFERON ALPHA-INDUCIBLE PROTEIN 27"/>
    <property type="match status" value="1"/>
</dbReference>
<evidence type="ECO:0000256" key="3">
    <source>
        <dbReference type="ARBA" id="ARBA00022692"/>
    </source>
</evidence>
<evidence type="ECO:0000256" key="5">
    <source>
        <dbReference type="ARBA" id="ARBA00023136"/>
    </source>
</evidence>
<evidence type="ECO:0000313" key="7">
    <source>
        <dbReference type="Proteomes" id="UP000799428"/>
    </source>
</evidence>
<keyword evidence="3" id="KW-0812">Transmembrane</keyword>
<comment type="subcellular location">
    <subcellularLocation>
        <location evidence="1">Membrane</location>
        <topology evidence="1">Multi-pass membrane protein</topology>
    </subcellularLocation>
</comment>
<evidence type="ECO:0000256" key="2">
    <source>
        <dbReference type="ARBA" id="ARBA00007262"/>
    </source>
</evidence>
<dbReference type="Gene3D" id="6.10.110.10">
    <property type="match status" value="1"/>
</dbReference>
<proteinExistence type="inferred from homology"/>
<dbReference type="InterPro" id="IPR038213">
    <property type="entry name" value="IFI6/IFI27-like_sf"/>
</dbReference>
<accession>A0A6G1KPH8</accession>
<dbReference type="EMBL" id="MU005764">
    <property type="protein sequence ID" value="KAF2714710.1"/>
    <property type="molecule type" value="Genomic_DNA"/>
</dbReference>
<protein>
    <submittedName>
        <fullName evidence="6">Uncharacterized protein</fullName>
    </submittedName>
</protein>
<keyword evidence="5" id="KW-0472">Membrane</keyword>
<dbReference type="InterPro" id="IPR009311">
    <property type="entry name" value="IFI6/IFI27-like"/>
</dbReference>